<evidence type="ECO:0000256" key="1">
    <source>
        <dbReference type="SAM" id="MobiDB-lite"/>
    </source>
</evidence>
<feature type="region of interest" description="Disordered" evidence="1">
    <location>
        <begin position="44"/>
        <end position="73"/>
    </location>
</feature>
<sequence>MYRFLEISGGLDLCLLRGGIPSSACTRRLDEICADGFSSSNWPERIPATRGGDGDGGTRRRRRRLCERGGAAT</sequence>
<organism evidence="2 3">
    <name type="scientific">Dorcoceras hygrometricum</name>
    <dbReference type="NCBI Taxonomy" id="472368"/>
    <lineage>
        <taxon>Eukaryota</taxon>
        <taxon>Viridiplantae</taxon>
        <taxon>Streptophyta</taxon>
        <taxon>Embryophyta</taxon>
        <taxon>Tracheophyta</taxon>
        <taxon>Spermatophyta</taxon>
        <taxon>Magnoliopsida</taxon>
        <taxon>eudicotyledons</taxon>
        <taxon>Gunneridae</taxon>
        <taxon>Pentapetalae</taxon>
        <taxon>asterids</taxon>
        <taxon>lamiids</taxon>
        <taxon>Lamiales</taxon>
        <taxon>Gesneriaceae</taxon>
        <taxon>Didymocarpoideae</taxon>
        <taxon>Trichosporeae</taxon>
        <taxon>Loxocarpinae</taxon>
        <taxon>Dorcoceras</taxon>
    </lineage>
</organism>
<dbReference type="Proteomes" id="UP000250235">
    <property type="component" value="Unassembled WGS sequence"/>
</dbReference>
<protein>
    <submittedName>
        <fullName evidence="2">Phospholipase D alpha 1</fullName>
    </submittedName>
</protein>
<gene>
    <name evidence="2" type="ORF">F511_30848</name>
</gene>
<evidence type="ECO:0000313" key="3">
    <source>
        <dbReference type="Proteomes" id="UP000250235"/>
    </source>
</evidence>
<dbReference type="EMBL" id="KQ986805">
    <property type="protein sequence ID" value="KZV58250.1"/>
    <property type="molecule type" value="Genomic_DNA"/>
</dbReference>
<name>A0A2Z7DEK0_9LAMI</name>
<dbReference type="AlphaFoldDB" id="A0A2Z7DEK0"/>
<proteinExistence type="predicted"/>
<keyword evidence="3" id="KW-1185">Reference proteome</keyword>
<reference evidence="2 3" key="1">
    <citation type="journal article" date="2015" name="Proc. Natl. Acad. Sci. U.S.A.">
        <title>The resurrection genome of Boea hygrometrica: A blueprint for survival of dehydration.</title>
        <authorList>
            <person name="Xiao L."/>
            <person name="Yang G."/>
            <person name="Zhang L."/>
            <person name="Yang X."/>
            <person name="Zhao S."/>
            <person name="Ji Z."/>
            <person name="Zhou Q."/>
            <person name="Hu M."/>
            <person name="Wang Y."/>
            <person name="Chen M."/>
            <person name="Xu Y."/>
            <person name="Jin H."/>
            <person name="Xiao X."/>
            <person name="Hu G."/>
            <person name="Bao F."/>
            <person name="Hu Y."/>
            <person name="Wan P."/>
            <person name="Li L."/>
            <person name="Deng X."/>
            <person name="Kuang T."/>
            <person name="Xiang C."/>
            <person name="Zhu J.K."/>
            <person name="Oliver M.J."/>
            <person name="He Y."/>
        </authorList>
    </citation>
    <scope>NUCLEOTIDE SEQUENCE [LARGE SCALE GENOMIC DNA]</scope>
    <source>
        <strain evidence="3">cv. XS01</strain>
    </source>
</reference>
<evidence type="ECO:0000313" key="2">
    <source>
        <dbReference type="EMBL" id="KZV58250.1"/>
    </source>
</evidence>
<accession>A0A2Z7DEK0</accession>